<dbReference type="Pfam" id="PF12833">
    <property type="entry name" value="HTH_18"/>
    <property type="match status" value="1"/>
</dbReference>
<dbReference type="GO" id="GO:0003700">
    <property type="term" value="F:DNA-binding transcription factor activity"/>
    <property type="evidence" value="ECO:0007669"/>
    <property type="project" value="InterPro"/>
</dbReference>
<dbReference type="InterPro" id="IPR018060">
    <property type="entry name" value="HTH_AraC"/>
</dbReference>
<dbReference type="PROSITE" id="PS01124">
    <property type="entry name" value="HTH_ARAC_FAMILY_2"/>
    <property type="match status" value="1"/>
</dbReference>
<proteinExistence type="predicted"/>
<dbReference type="RefSeq" id="WP_202662421.1">
    <property type="nucleotide sequence ID" value="NZ_JAESVP010000011.1"/>
</dbReference>
<dbReference type="Pfam" id="PF06719">
    <property type="entry name" value="AraC_N"/>
    <property type="match status" value="1"/>
</dbReference>
<keyword evidence="6" id="KW-1185">Reference proteome</keyword>
<organism evidence="5 6">
    <name type="scientific">Fuscibacter oryzae</name>
    <dbReference type="NCBI Taxonomy" id="2803939"/>
    <lineage>
        <taxon>Bacteria</taxon>
        <taxon>Pseudomonadati</taxon>
        <taxon>Pseudomonadota</taxon>
        <taxon>Alphaproteobacteria</taxon>
        <taxon>Rhodobacterales</taxon>
        <taxon>Paracoccaceae</taxon>
        <taxon>Fuscibacter</taxon>
    </lineage>
</organism>
<dbReference type="Gene3D" id="1.10.10.60">
    <property type="entry name" value="Homeodomain-like"/>
    <property type="match status" value="2"/>
</dbReference>
<evidence type="ECO:0000256" key="1">
    <source>
        <dbReference type="ARBA" id="ARBA00023015"/>
    </source>
</evidence>
<dbReference type="Proteomes" id="UP000619033">
    <property type="component" value="Unassembled WGS sequence"/>
</dbReference>
<dbReference type="PANTHER" id="PTHR43436">
    <property type="entry name" value="ARAC-FAMILY TRANSCRIPTIONAL REGULATOR"/>
    <property type="match status" value="1"/>
</dbReference>
<dbReference type="AlphaFoldDB" id="A0A8J7SVT3"/>
<name>A0A8J7SVT3_9RHOB</name>
<keyword evidence="1" id="KW-0805">Transcription regulation</keyword>
<evidence type="ECO:0000256" key="2">
    <source>
        <dbReference type="ARBA" id="ARBA00023125"/>
    </source>
</evidence>
<evidence type="ECO:0000313" key="5">
    <source>
        <dbReference type="EMBL" id="MBL4929852.1"/>
    </source>
</evidence>
<gene>
    <name evidence="5" type="ORF">JI744_17245</name>
</gene>
<dbReference type="InterPro" id="IPR009594">
    <property type="entry name" value="Tscrpt_reg_HTH_AraC_N"/>
</dbReference>
<feature type="domain" description="HTH araC/xylS-type" evidence="4">
    <location>
        <begin position="191"/>
        <end position="289"/>
    </location>
</feature>
<dbReference type="PROSITE" id="PS00041">
    <property type="entry name" value="HTH_ARAC_FAMILY_1"/>
    <property type="match status" value="1"/>
</dbReference>
<keyword evidence="3" id="KW-0804">Transcription</keyword>
<protein>
    <submittedName>
        <fullName evidence="5">AraC family transcriptional regulator</fullName>
    </submittedName>
</protein>
<dbReference type="PANTHER" id="PTHR43436:SF1">
    <property type="entry name" value="TRANSCRIPTIONAL REGULATORY PROTEIN"/>
    <property type="match status" value="1"/>
</dbReference>
<evidence type="ECO:0000256" key="3">
    <source>
        <dbReference type="ARBA" id="ARBA00023163"/>
    </source>
</evidence>
<dbReference type="SUPFAM" id="SSF46689">
    <property type="entry name" value="Homeodomain-like"/>
    <property type="match status" value="2"/>
</dbReference>
<dbReference type="InterPro" id="IPR018062">
    <property type="entry name" value="HTH_AraC-typ_CS"/>
</dbReference>
<dbReference type="InterPro" id="IPR009057">
    <property type="entry name" value="Homeodomain-like_sf"/>
</dbReference>
<evidence type="ECO:0000259" key="4">
    <source>
        <dbReference type="PROSITE" id="PS01124"/>
    </source>
</evidence>
<dbReference type="EMBL" id="JAESVP010000011">
    <property type="protein sequence ID" value="MBL4929852.1"/>
    <property type="molecule type" value="Genomic_DNA"/>
</dbReference>
<sequence length="297" mass="31684">MQIDALKTLALRHADQARAGYEPVATGVAGFSIIRTRQPTVLRPQIYQPVFCLVLQGTKELYSGDRKVAFGAMQSLLVTVDLPALTRIVKASPAEPYIALALGLDAALLAEMADLVPEHTEAGGPGFGMGQADGAILDAMGRMAALIGRPEAAGVLEPLIRREIHYWLMTSSHAPMLRRIVSADGNGARIARAIGTIRRDFAARLPVDDLARAAGMSLSAFHAHFRIMTATTPLQFQKSLRLIEARRLLLAGGHSVSQAAFAVGYESPTQFSRDFSRRFGIAPSGVARAESGGAEAA</sequence>
<evidence type="ECO:0000313" key="6">
    <source>
        <dbReference type="Proteomes" id="UP000619033"/>
    </source>
</evidence>
<dbReference type="GO" id="GO:0043565">
    <property type="term" value="F:sequence-specific DNA binding"/>
    <property type="evidence" value="ECO:0007669"/>
    <property type="project" value="InterPro"/>
</dbReference>
<comment type="caution">
    <text evidence="5">The sequence shown here is derived from an EMBL/GenBank/DDBJ whole genome shotgun (WGS) entry which is preliminary data.</text>
</comment>
<dbReference type="SMART" id="SM00342">
    <property type="entry name" value="HTH_ARAC"/>
    <property type="match status" value="1"/>
</dbReference>
<accession>A0A8J7SVT3</accession>
<reference evidence="5" key="1">
    <citation type="submission" date="2021-01" db="EMBL/GenBank/DDBJ databases">
        <title>Genome seq and assembly of Tabrizicola sp. KVB23.</title>
        <authorList>
            <person name="Chhetri G."/>
        </authorList>
    </citation>
    <scope>NUCLEOTIDE SEQUENCE</scope>
    <source>
        <strain evidence="5">KVB23</strain>
    </source>
</reference>
<keyword evidence="2" id="KW-0238">DNA-binding</keyword>